<keyword evidence="1" id="KW-0812">Transmembrane</keyword>
<evidence type="ECO:0000313" key="3">
    <source>
        <dbReference type="Proteomes" id="UP000241462"/>
    </source>
</evidence>
<keyword evidence="1" id="KW-1133">Transmembrane helix</keyword>
<gene>
    <name evidence="2" type="ORF">BD289DRAFT_420305</name>
</gene>
<keyword evidence="1" id="KW-0472">Membrane</keyword>
<dbReference type="EMBL" id="KZ678373">
    <property type="protein sequence ID" value="PSS03828.1"/>
    <property type="molecule type" value="Genomic_DNA"/>
</dbReference>
<name>A0A2T3AN95_9PEZI</name>
<sequence length="96" mass="10430">MSGQPQLWCVVAQGALFVVRLPLGSFVYTSRVLDWFCEGFLTFCIGVAEVLFPLAAVERLAARFMSHVLGYLGGCSTRCGEACVEHAILQTPAKFA</sequence>
<keyword evidence="3" id="KW-1185">Reference proteome</keyword>
<accession>A0A2T3AN95</accession>
<protein>
    <submittedName>
        <fullName evidence="2">Uncharacterized protein</fullName>
    </submittedName>
</protein>
<reference evidence="2 3" key="1">
    <citation type="journal article" date="2018" name="Mycol. Prog.">
        <title>Coniella lustricola, a new species from submerged detritus.</title>
        <authorList>
            <person name="Raudabaugh D.B."/>
            <person name="Iturriaga T."/>
            <person name="Carver A."/>
            <person name="Mondo S."/>
            <person name="Pangilinan J."/>
            <person name="Lipzen A."/>
            <person name="He G."/>
            <person name="Amirebrahimi M."/>
            <person name="Grigoriev I.V."/>
            <person name="Miller A.N."/>
        </authorList>
    </citation>
    <scope>NUCLEOTIDE SEQUENCE [LARGE SCALE GENOMIC DNA]</scope>
    <source>
        <strain evidence="2 3">B22-T-1</strain>
    </source>
</reference>
<dbReference type="InParanoid" id="A0A2T3AN95"/>
<evidence type="ECO:0000256" key="1">
    <source>
        <dbReference type="SAM" id="Phobius"/>
    </source>
</evidence>
<dbReference type="Proteomes" id="UP000241462">
    <property type="component" value="Unassembled WGS sequence"/>
</dbReference>
<evidence type="ECO:0000313" key="2">
    <source>
        <dbReference type="EMBL" id="PSS03828.1"/>
    </source>
</evidence>
<feature type="transmembrane region" description="Helical" evidence="1">
    <location>
        <begin position="40"/>
        <end position="57"/>
    </location>
</feature>
<feature type="transmembrane region" description="Helical" evidence="1">
    <location>
        <begin position="7"/>
        <end position="28"/>
    </location>
</feature>
<organism evidence="2 3">
    <name type="scientific">Coniella lustricola</name>
    <dbReference type="NCBI Taxonomy" id="2025994"/>
    <lineage>
        <taxon>Eukaryota</taxon>
        <taxon>Fungi</taxon>
        <taxon>Dikarya</taxon>
        <taxon>Ascomycota</taxon>
        <taxon>Pezizomycotina</taxon>
        <taxon>Sordariomycetes</taxon>
        <taxon>Sordariomycetidae</taxon>
        <taxon>Diaporthales</taxon>
        <taxon>Schizoparmaceae</taxon>
        <taxon>Coniella</taxon>
    </lineage>
</organism>
<proteinExistence type="predicted"/>
<dbReference type="AlphaFoldDB" id="A0A2T3AN95"/>